<dbReference type="EMBL" id="KZ678132">
    <property type="protein sequence ID" value="PSN70448.1"/>
    <property type="molecule type" value="Genomic_DNA"/>
</dbReference>
<evidence type="ECO:0000256" key="1">
    <source>
        <dbReference type="ARBA" id="ARBA00010936"/>
    </source>
</evidence>
<protein>
    <recommendedName>
        <fullName evidence="2">deoxyribose-phosphate aldolase</fullName>
        <ecNumber evidence="2">4.1.2.4</ecNumber>
    </recommendedName>
    <alternativeName>
        <fullName evidence="6">2-deoxy-D-ribose 5-phosphate aldolase</fullName>
    </alternativeName>
</protein>
<name>A0A2T2NZD5_CORCC</name>
<feature type="compositionally biased region" description="Polar residues" evidence="8">
    <location>
        <begin position="215"/>
        <end position="225"/>
    </location>
</feature>
<dbReference type="EC" id="4.1.2.4" evidence="2"/>
<dbReference type="Proteomes" id="UP000240883">
    <property type="component" value="Unassembled WGS sequence"/>
</dbReference>
<gene>
    <name evidence="9" type="ORF">BS50DRAFT_313036</name>
</gene>
<dbReference type="InterPro" id="IPR013785">
    <property type="entry name" value="Aldolase_TIM"/>
</dbReference>
<keyword evidence="3" id="KW-0963">Cytoplasm</keyword>
<sequence>MASTNAPTSQTTPPLTDSEVLIRDFLAANPALDSELGDVQVMTDRYTNEEWATQTAETQKRVLAEVKKQNDAGEKRSKYEAPKNGSKEFSETVDHTVLKLDATAAQIDALCSEARTEGFKSVCVRLNWVSRCITNLKGSPVVIACVVGFHEGTQDTYSKLREARAAVAAGASELDVVLNYNLLTKHNSPSPLPPTTKRDSTADTITAANTAANTRPQNGATATQGPYSVPGSSPTTSTTSASDPEIPDYSAIYKELASIRSLCPSPTVLKLILETSQLSDAQILAAAHLAAAANFDFIKTSTGFNGQGATLPHVQLMVAAAEYLSTKTEANGGSPIMGRRMQVKASGGVRSLEDAVTMLEAGATRLGTSSGLWIMQESRRVAAEKDGERPAGVTRLYTDDSVGGY</sequence>
<organism evidence="9 10">
    <name type="scientific">Corynespora cassiicola Philippines</name>
    <dbReference type="NCBI Taxonomy" id="1448308"/>
    <lineage>
        <taxon>Eukaryota</taxon>
        <taxon>Fungi</taxon>
        <taxon>Dikarya</taxon>
        <taxon>Ascomycota</taxon>
        <taxon>Pezizomycotina</taxon>
        <taxon>Dothideomycetes</taxon>
        <taxon>Pleosporomycetidae</taxon>
        <taxon>Pleosporales</taxon>
        <taxon>Corynesporascaceae</taxon>
        <taxon>Corynespora</taxon>
    </lineage>
</organism>
<proteinExistence type="inferred from homology"/>
<accession>A0A2T2NZD5</accession>
<evidence type="ECO:0000256" key="2">
    <source>
        <dbReference type="ARBA" id="ARBA00012515"/>
    </source>
</evidence>
<evidence type="ECO:0000256" key="4">
    <source>
        <dbReference type="ARBA" id="ARBA00023239"/>
    </source>
</evidence>
<evidence type="ECO:0000256" key="7">
    <source>
        <dbReference type="ARBA" id="ARBA00048791"/>
    </source>
</evidence>
<comment type="catalytic activity">
    <reaction evidence="7">
        <text>2-deoxy-D-ribose 5-phosphate = D-glyceraldehyde 3-phosphate + acetaldehyde</text>
        <dbReference type="Rhea" id="RHEA:12821"/>
        <dbReference type="ChEBI" id="CHEBI:15343"/>
        <dbReference type="ChEBI" id="CHEBI:59776"/>
        <dbReference type="ChEBI" id="CHEBI:62877"/>
        <dbReference type="EC" id="4.1.2.4"/>
    </reaction>
</comment>
<dbReference type="GO" id="GO:0004139">
    <property type="term" value="F:deoxyribose-phosphate aldolase activity"/>
    <property type="evidence" value="ECO:0007669"/>
    <property type="project" value="UniProtKB-EC"/>
</dbReference>
<evidence type="ECO:0000256" key="8">
    <source>
        <dbReference type="SAM" id="MobiDB-lite"/>
    </source>
</evidence>
<reference evidence="9 10" key="1">
    <citation type="journal article" date="2018" name="Front. Microbiol.">
        <title>Genome-Wide Analysis of Corynespora cassiicola Leaf Fall Disease Putative Effectors.</title>
        <authorList>
            <person name="Lopez D."/>
            <person name="Ribeiro S."/>
            <person name="Label P."/>
            <person name="Fumanal B."/>
            <person name="Venisse J.S."/>
            <person name="Kohler A."/>
            <person name="de Oliveira R.R."/>
            <person name="Labutti K."/>
            <person name="Lipzen A."/>
            <person name="Lail K."/>
            <person name="Bauer D."/>
            <person name="Ohm R.A."/>
            <person name="Barry K.W."/>
            <person name="Spatafora J."/>
            <person name="Grigoriev I.V."/>
            <person name="Martin F.M."/>
            <person name="Pujade-Renaud V."/>
        </authorList>
    </citation>
    <scope>NUCLEOTIDE SEQUENCE [LARGE SCALE GENOMIC DNA]</scope>
    <source>
        <strain evidence="9 10">Philippines</strain>
    </source>
</reference>
<dbReference type="InterPro" id="IPR011343">
    <property type="entry name" value="DeoC"/>
</dbReference>
<feature type="region of interest" description="Disordered" evidence="8">
    <location>
        <begin position="209"/>
        <end position="244"/>
    </location>
</feature>
<dbReference type="UniPathway" id="UPA00002">
    <property type="reaction ID" value="UER00468"/>
</dbReference>
<dbReference type="GO" id="GO:0016052">
    <property type="term" value="P:carbohydrate catabolic process"/>
    <property type="evidence" value="ECO:0007669"/>
    <property type="project" value="TreeGrafter"/>
</dbReference>
<dbReference type="InterPro" id="IPR002915">
    <property type="entry name" value="DeoC/FbaB/LacD_aldolase"/>
</dbReference>
<dbReference type="GO" id="GO:0009264">
    <property type="term" value="P:deoxyribonucleotide catabolic process"/>
    <property type="evidence" value="ECO:0007669"/>
    <property type="project" value="InterPro"/>
</dbReference>
<evidence type="ECO:0000256" key="6">
    <source>
        <dbReference type="ARBA" id="ARBA00032755"/>
    </source>
</evidence>
<evidence type="ECO:0000313" key="9">
    <source>
        <dbReference type="EMBL" id="PSN70448.1"/>
    </source>
</evidence>
<dbReference type="Gene3D" id="3.20.20.70">
    <property type="entry name" value="Aldolase class I"/>
    <property type="match status" value="2"/>
</dbReference>
<dbReference type="PANTHER" id="PTHR10889:SF1">
    <property type="entry name" value="DEOXYRIBOSE-PHOSPHATE ALDOLASE"/>
    <property type="match status" value="1"/>
</dbReference>
<comment type="similarity">
    <text evidence="1">Belongs to the DeoC/FbaB aldolase family. DeoC type 1 subfamily.</text>
</comment>
<dbReference type="STRING" id="1448308.A0A2T2NZD5"/>
<feature type="compositionally biased region" description="Low complexity" evidence="8">
    <location>
        <begin position="226"/>
        <end position="244"/>
    </location>
</feature>
<keyword evidence="5" id="KW-0704">Schiff base</keyword>
<dbReference type="HAMAP" id="MF_00114">
    <property type="entry name" value="DeoC_type1"/>
    <property type="match status" value="1"/>
</dbReference>
<evidence type="ECO:0000313" key="10">
    <source>
        <dbReference type="Proteomes" id="UP000240883"/>
    </source>
</evidence>
<keyword evidence="10" id="KW-1185">Reference proteome</keyword>
<feature type="region of interest" description="Disordered" evidence="8">
    <location>
        <begin position="67"/>
        <end position="87"/>
    </location>
</feature>
<dbReference type="GO" id="GO:0005737">
    <property type="term" value="C:cytoplasm"/>
    <property type="evidence" value="ECO:0007669"/>
    <property type="project" value="InterPro"/>
</dbReference>
<dbReference type="InterPro" id="IPR028581">
    <property type="entry name" value="DeoC_typeI"/>
</dbReference>
<keyword evidence="4" id="KW-0456">Lyase</keyword>
<dbReference type="GO" id="GO:0046386">
    <property type="term" value="P:deoxyribose phosphate catabolic process"/>
    <property type="evidence" value="ECO:0007669"/>
    <property type="project" value="UniProtKB-UniPathway"/>
</dbReference>
<dbReference type="PANTHER" id="PTHR10889">
    <property type="entry name" value="DEOXYRIBOSE-PHOSPHATE ALDOLASE"/>
    <property type="match status" value="1"/>
</dbReference>
<dbReference type="Pfam" id="PF01791">
    <property type="entry name" value="DeoC"/>
    <property type="match status" value="2"/>
</dbReference>
<dbReference type="AlphaFoldDB" id="A0A2T2NZD5"/>
<dbReference type="SUPFAM" id="SSF51569">
    <property type="entry name" value="Aldolase"/>
    <property type="match status" value="1"/>
</dbReference>
<dbReference type="OrthoDB" id="70823at2759"/>
<evidence type="ECO:0000256" key="5">
    <source>
        <dbReference type="ARBA" id="ARBA00023270"/>
    </source>
</evidence>
<dbReference type="SMART" id="SM01133">
    <property type="entry name" value="DeoC"/>
    <property type="match status" value="1"/>
</dbReference>
<evidence type="ECO:0000256" key="3">
    <source>
        <dbReference type="ARBA" id="ARBA00022490"/>
    </source>
</evidence>